<proteinExistence type="predicted"/>
<evidence type="ECO:0000313" key="3">
    <source>
        <dbReference type="Proteomes" id="UP001556367"/>
    </source>
</evidence>
<evidence type="ECO:0000313" key="2">
    <source>
        <dbReference type="EMBL" id="KAL0955400.1"/>
    </source>
</evidence>
<dbReference type="Pfam" id="PF18758">
    <property type="entry name" value="KDZ"/>
    <property type="match status" value="1"/>
</dbReference>
<dbReference type="InterPro" id="IPR040521">
    <property type="entry name" value="KDZ"/>
</dbReference>
<organism evidence="2 3">
    <name type="scientific">Hohenbuehelia grisea</name>
    <dbReference type="NCBI Taxonomy" id="104357"/>
    <lineage>
        <taxon>Eukaryota</taxon>
        <taxon>Fungi</taxon>
        <taxon>Dikarya</taxon>
        <taxon>Basidiomycota</taxon>
        <taxon>Agaricomycotina</taxon>
        <taxon>Agaricomycetes</taxon>
        <taxon>Agaricomycetidae</taxon>
        <taxon>Agaricales</taxon>
        <taxon>Pleurotineae</taxon>
        <taxon>Pleurotaceae</taxon>
        <taxon>Hohenbuehelia</taxon>
    </lineage>
</organism>
<dbReference type="Pfam" id="PF18803">
    <property type="entry name" value="CxC2"/>
    <property type="match status" value="1"/>
</dbReference>
<feature type="domain" description="CxC2-like cysteine cluster KDZ transposase-associated" evidence="1">
    <location>
        <begin position="1"/>
        <end position="102"/>
    </location>
</feature>
<comment type="caution">
    <text evidence="2">The sequence shown here is derived from an EMBL/GenBank/DDBJ whole genome shotgun (WGS) entry which is preliminary data.</text>
</comment>
<accession>A0ABR3JI13</accession>
<protein>
    <recommendedName>
        <fullName evidence="1">CxC2-like cysteine cluster KDZ transposase-associated domain-containing protein</fullName>
    </recommendedName>
</protein>
<dbReference type="Proteomes" id="UP001556367">
    <property type="component" value="Unassembled WGS sequence"/>
</dbReference>
<evidence type="ECO:0000259" key="1">
    <source>
        <dbReference type="Pfam" id="PF18803"/>
    </source>
</evidence>
<dbReference type="PANTHER" id="PTHR33096">
    <property type="entry name" value="CXC2 DOMAIN-CONTAINING PROTEIN"/>
    <property type="match status" value="1"/>
</dbReference>
<gene>
    <name evidence="2" type="ORF">HGRIS_001647</name>
</gene>
<dbReference type="PANTHER" id="PTHR33096:SF1">
    <property type="entry name" value="CXC1-LIKE CYSTEINE CLUSTER ASSOCIATED WITH KDZ TRANSPOSASES DOMAIN-CONTAINING PROTEIN"/>
    <property type="match status" value="1"/>
</dbReference>
<dbReference type="InterPro" id="IPR041457">
    <property type="entry name" value="CxC2_KDZ-assoc"/>
</dbReference>
<reference evidence="3" key="1">
    <citation type="submission" date="2024-06" db="EMBL/GenBank/DDBJ databases">
        <title>Multi-omics analyses provide insights into the biosynthesis of the anticancer antibiotic pleurotin in Hohenbuehelia grisea.</title>
        <authorList>
            <person name="Weaver J.A."/>
            <person name="Alberti F."/>
        </authorList>
    </citation>
    <scope>NUCLEOTIDE SEQUENCE [LARGE SCALE GENOMIC DNA]</scope>
    <source>
        <strain evidence="3">T-177</strain>
    </source>
</reference>
<sequence length="885" mass="100260">MGLRVQLGHQHDDCVNPERASKKFLVLDVHGMHPITADWCGCDKHTSKTTQILQVGWFPATVHNPATCAMMEMLRHFHGLTLSGKVAVYPYYLNLERMTDPLGTLGFKSRYKALMRMTHQWSHLKLLKRKGRGNVMNSVATTRPGDLATPCAACPSSVNLPSTWLDAPEEDSYLYRPILAIDANFRLKNCMQLTEARDPGLHTGLAYFVEQKPYRQHILDNAYQSEISSCSGFNALSHAESKGGLGLRFTGVGMCICARHEMIRPLGVGDLDKSEKYCHMDFIACSAARPHTYNSLMLVYDIACQWKVNFPSRNTNLPSNLQIPSHIDLDFAIPKCHCPAHKPSCQTPHSLNLKPGAGRTDGEGIKRDWSSLNHVANSTKEMGPGARHDTLDGHFDYHNWRKTVNLGSSLLQKVVVATAQAKRQTALHVDFTEGLREGLAEALDNREWDKDWTNMVKAWEKDKDEPNPYLMAATHTTENDVWYQLIEEERLEQEEHASVIKDTTVSGFLANGLLLEESQRRLAADAAAKGLSKHETTILQKRRIVLQKELRKFRDKQRIFMPGIDSYREQSDQPTAKEPERELLWLPSSLPEHQRARFGGPDLAKKEAKLREAQCLDGLERIRSTQRARAQFAMFKHKNVRGQKASTRARTTLDVFAQKIDLAAEKYRTARKALLKLLGPGDSESDPTDGDSALNWELRLQPLNKDDIRPPLIFDIDKDDTVAALTEGGHPGARKKIKLSDAAKLLGEGTREVPWIWRVLTGSSTSDPNSAEPLRVEWCKSRARACRWTEESHWIKEEMRCVRRTLEFRKTWWMARSSGWPGIQDPVLIEGITAYVHRQADVQGTLRNHFSALWEASVKTKRPARARPVKDLPWWKLAKQKQRAG</sequence>
<dbReference type="EMBL" id="JASNQZ010000006">
    <property type="protein sequence ID" value="KAL0955400.1"/>
    <property type="molecule type" value="Genomic_DNA"/>
</dbReference>
<keyword evidence="3" id="KW-1185">Reference proteome</keyword>
<name>A0ABR3JI13_9AGAR</name>